<feature type="compositionally biased region" description="Basic residues" evidence="1">
    <location>
        <begin position="19"/>
        <end position="30"/>
    </location>
</feature>
<name>A0ABQ5HPN2_9ASTR</name>
<feature type="compositionally biased region" description="Acidic residues" evidence="1">
    <location>
        <begin position="48"/>
        <end position="59"/>
    </location>
</feature>
<dbReference type="Pfam" id="PF14223">
    <property type="entry name" value="Retrotran_gag_2"/>
    <property type="match status" value="1"/>
</dbReference>
<feature type="region of interest" description="Disordered" evidence="1">
    <location>
        <begin position="233"/>
        <end position="259"/>
    </location>
</feature>
<feature type="region of interest" description="Disordered" evidence="1">
    <location>
        <begin position="189"/>
        <end position="215"/>
    </location>
</feature>
<feature type="region of interest" description="Disordered" evidence="1">
    <location>
        <begin position="794"/>
        <end position="841"/>
    </location>
</feature>
<feature type="compositionally biased region" description="Basic and acidic residues" evidence="1">
    <location>
        <begin position="31"/>
        <end position="47"/>
    </location>
</feature>
<keyword evidence="4" id="KW-1185">Reference proteome</keyword>
<feature type="domain" description="Retrovirus-related Pol polyprotein from transposon TNT 1-94-like beta-barrel" evidence="2">
    <location>
        <begin position="899"/>
        <end position="972"/>
    </location>
</feature>
<gene>
    <name evidence="3" type="ORF">Tco_1078629</name>
</gene>
<feature type="compositionally biased region" description="Low complexity" evidence="1">
    <location>
        <begin position="825"/>
        <end position="839"/>
    </location>
</feature>
<feature type="compositionally biased region" description="Basic and acidic residues" evidence="1">
    <location>
        <begin position="202"/>
        <end position="215"/>
    </location>
</feature>
<evidence type="ECO:0000313" key="4">
    <source>
        <dbReference type="Proteomes" id="UP001151760"/>
    </source>
</evidence>
<protein>
    <recommendedName>
        <fullName evidence="2">Retrovirus-related Pol polyprotein from transposon TNT 1-94-like beta-barrel domain-containing protein</fullName>
    </recommendedName>
</protein>
<reference evidence="3" key="2">
    <citation type="submission" date="2022-01" db="EMBL/GenBank/DDBJ databases">
        <authorList>
            <person name="Yamashiro T."/>
            <person name="Shiraishi A."/>
            <person name="Satake H."/>
            <person name="Nakayama K."/>
        </authorList>
    </citation>
    <scope>NUCLEOTIDE SEQUENCE</scope>
</reference>
<comment type="caution">
    <text evidence="3">The sequence shown here is derived from an EMBL/GenBank/DDBJ whole genome shotgun (WGS) entry which is preliminary data.</text>
</comment>
<accession>A0ABQ5HPN2</accession>
<feature type="compositionally biased region" description="Basic and acidic residues" evidence="1">
    <location>
        <begin position="116"/>
        <end position="128"/>
    </location>
</feature>
<evidence type="ECO:0000259" key="2">
    <source>
        <dbReference type="Pfam" id="PF22936"/>
    </source>
</evidence>
<organism evidence="3 4">
    <name type="scientific">Tanacetum coccineum</name>
    <dbReference type="NCBI Taxonomy" id="301880"/>
    <lineage>
        <taxon>Eukaryota</taxon>
        <taxon>Viridiplantae</taxon>
        <taxon>Streptophyta</taxon>
        <taxon>Embryophyta</taxon>
        <taxon>Tracheophyta</taxon>
        <taxon>Spermatophyta</taxon>
        <taxon>Magnoliopsida</taxon>
        <taxon>eudicotyledons</taxon>
        <taxon>Gunneridae</taxon>
        <taxon>Pentapetalae</taxon>
        <taxon>asterids</taxon>
        <taxon>campanulids</taxon>
        <taxon>Asterales</taxon>
        <taxon>Asteraceae</taxon>
        <taxon>Asteroideae</taxon>
        <taxon>Anthemideae</taxon>
        <taxon>Anthemidinae</taxon>
        <taxon>Tanacetum</taxon>
    </lineage>
</organism>
<feature type="region of interest" description="Disordered" evidence="1">
    <location>
        <begin position="112"/>
        <end position="135"/>
    </location>
</feature>
<dbReference type="Proteomes" id="UP001151760">
    <property type="component" value="Unassembled WGS sequence"/>
</dbReference>
<proteinExistence type="predicted"/>
<feature type="compositionally biased region" description="Basic and acidic residues" evidence="1">
    <location>
        <begin position="69"/>
        <end position="80"/>
    </location>
</feature>
<reference evidence="3" key="1">
    <citation type="journal article" date="2022" name="Int. J. Mol. Sci.">
        <title>Draft Genome of Tanacetum Coccineum: Genomic Comparison of Closely Related Tanacetum-Family Plants.</title>
        <authorList>
            <person name="Yamashiro T."/>
            <person name="Shiraishi A."/>
            <person name="Nakayama K."/>
            <person name="Satake H."/>
        </authorList>
    </citation>
    <scope>NUCLEOTIDE SEQUENCE</scope>
</reference>
<dbReference type="InterPro" id="IPR054722">
    <property type="entry name" value="PolX-like_BBD"/>
</dbReference>
<evidence type="ECO:0000313" key="3">
    <source>
        <dbReference type="EMBL" id="GJT89784.1"/>
    </source>
</evidence>
<sequence length="1000" mass="112783">MEVTTQAKEIKPLKAQIKNLKRKAIPGRKPAKSEPTMHKDLAFKELDDAMDYIETEDAQDEGRTSSMVLEEKESTKKGGSSEDPTTTSTPTPIVFRDDETIAEFLVSMSQHKAKQKGVEIKDVEDSDKPMPTSTRFVLTLKPLPKIDPKDKGKKVLEEEAKSDVELEGKSNENFVAIGSAEDERLIKEMNKEKDPKKKRLKKMVDKETPREEDIAKVPAEQEVIEQDERLIKEMNEENDPKKKRLKKRVDKETPREKDIAKVPAEQEVIEQDSEIMEKKSVVSKLHKVSSPDGDYLVVYKANGHFRDFNYLMEIMMESSTEENDQGDFWNNQQEWEIVSWRLYETCGVFILELKDGTIIYMLVERRYPLSKELFHRMLDLGLEVEEESIAALHLIQEYALWDVVENGNSWVPAPVATTPESASSTPKMTVPATAEEKTCKKNDVKARSLLLMSLPNEHQLTFDKYDDAQSMFAAIKARFGGNEATKKTQKALLKQQYENFSGSSSESLDSIFNRLQKLVSRLAILGVTTSPEDLNLKFLRSLPAEWDTHVVVWTNKPNFETMGLDDLYNNFKIVEQKIKKSTGTSNIDKNLAFVTALVPSSTNDTNTAIPKVSTASTKSITTSTELTTATFSDATAYAFISRGSSLMEAILLVMINLRLNVSTATSWDTLPESAEVLGVRTTGQGSDMAEEHVQKNMALMAFSDSEVYPDKSCSKSCLKNHEALKKQCDDLLVKLNDIAILKREVGVKEYELGVLRSELENVKKEKDGIDFKITKFDKSAKDLGLDEFKELEVNMHAPRENVPLPTNNCEKESDNSEENTDDSLEQQQVSDSDSSSVESPLKVDKETVIDWKEKFFHPAGKIDTVKPKHSEKPVKRTVRPNNAYVNTAKGNPQMYDKGFVDSRCSRHMTGNLAYLSNFIKFDGGNVTFGGGTYGGMITGKGTLKTNNLDFEDVYFVNELKFNLFSVSQMCDKKNHVLFTDTECLVLSPEFKLPDENQDTS</sequence>
<evidence type="ECO:0000256" key="1">
    <source>
        <dbReference type="SAM" id="MobiDB-lite"/>
    </source>
</evidence>
<dbReference type="PANTHER" id="PTHR35317:SF29">
    <property type="entry name" value="CCHC-TYPE DOMAIN-CONTAINING PROTEIN"/>
    <property type="match status" value="1"/>
</dbReference>
<feature type="compositionally biased region" description="Acidic residues" evidence="1">
    <location>
        <begin position="815"/>
        <end position="824"/>
    </location>
</feature>
<dbReference type="Pfam" id="PF22936">
    <property type="entry name" value="Pol_BBD"/>
    <property type="match status" value="1"/>
</dbReference>
<dbReference type="EMBL" id="BQNB010019860">
    <property type="protein sequence ID" value="GJT89784.1"/>
    <property type="molecule type" value="Genomic_DNA"/>
</dbReference>
<dbReference type="PANTHER" id="PTHR35317">
    <property type="entry name" value="OS04G0629600 PROTEIN"/>
    <property type="match status" value="1"/>
</dbReference>
<feature type="region of interest" description="Disordered" evidence="1">
    <location>
        <begin position="18"/>
        <end position="95"/>
    </location>
</feature>
<feature type="compositionally biased region" description="Basic and acidic residues" evidence="1">
    <location>
        <begin position="249"/>
        <end position="259"/>
    </location>
</feature>